<evidence type="ECO:0000313" key="2">
    <source>
        <dbReference type="EMBL" id="TDU87728.1"/>
    </source>
</evidence>
<feature type="transmembrane region" description="Helical" evidence="1">
    <location>
        <begin position="70"/>
        <end position="88"/>
    </location>
</feature>
<reference evidence="2 3" key="1">
    <citation type="submission" date="2019-03" db="EMBL/GenBank/DDBJ databases">
        <title>Genomic Encyclopedia of Type Strains, Phase III (KMG-III): the genomes of soil and plant-associated and newly described type strains.</title>
        <authorList>
            <person name="Whitman W."/>
        </authorList>
    </citation>
    <scope>NUCLEOTIDE SEQUENCE [LARGE SCALE GENOMIC DNA]</scope>
    <source>
        <strain evidence="2 3">VKM Ac-2575</strain>
    </source>
</reference>
<evidence type="ECO:0000313" key="3">
    <source>
        <dbReference type="Proteomes" id="UP000295151"/>
    </source>
</evidence>
<feature type="transmembrane region" description="Helical" evidence="1">
    <location>
        <begin position="20"/>
        <end position="41"/>
    </location>
</feature>
<proteinExistence type="predicted"/>
<dbReference type="AlphaFoldDB" id="A0A4R7T937"/>
<feature type="transmembrane region" description="Helical" evidence="1">
    <location>
        <begin position="323"/>
        <end position="352"/>
    </location>
</feature>
<evidence type="ECO:0000256" key="1">
    <source>
        <dbReference type="SAM" id="Phobius"/>
    </source>
</evidence>
<comment type="caution">
    <text evidence="2">The sequence shown here is derived from an EMBL/GenBank/DDBJ whole genome shotgun (WGS) entry which is preliminary data.</text>
</comment>
<feature type="transmembrane region" description="Helical" evidence="1">
    <location>
        <begin position="100"/>
        <end position="123"/>
    </location>
</feature>
<keyword evidence="1" id="KW-1133">Transmembrane helix</keyword>
<name>A0A4R7T937_9ACTN</name>
<dbReference type="RefSeq" id="WP_133977457.1">
    <property type="nucleotide sequence ID" value="NZ_SOCE01000001.1"/>
</dbReference>
<keyword evidence="1" id="KW-0812">Transmembrane</keyword>
<keyword evidence="1" id="KW-0472">Membrane</keyword>
<dbReference type="EMBL" id="SOCE01000001">
    <property type="protein sequence ID" value="TDU87728.1"/>
    <property type="molecule type" value="Genomic_DNA"/>
</dbReference>
<feature type="transmembrane region" description="Helical" evidence="1">
    <location>
        <begin position="276"/>
        <end position="298"/>
    </location>
</feature>
<keyword evidence="3" id="KW-1185">Reference proteome</keyword>
<feature type="transmembrane region" description="Helical" evidence="1">
    <location>
        <begin position="185"/>
        <end position="206"/>
    </location>
</feature>
<accession>A0A4R7T937</accession>
<feature type="transmembrane region" description="Helical" evidence="1">
    <location>
        <begin position="143"/>
        <end position="164"/>
    </location>
</feature>
<feature type="transmembrane region" description="Helical" evidence="1">
    <location>
        <begin position="235"/>
        <end position="255"/>
    </location>
</feature>
<dbReference type="Proteomes" id="UP000295151">
    <property type="component" value="Unassembled WGS sequence"/>
</dbReference>
<organism evidence="2 3">
    <name type="scientific">Kribbella voronezhensis</name>
    <dbReference type="NCBI Taxonomy" id="2512212"/>
    <lineage>
        <taxon>Bacteria</taxon>
        <taxon>Bacillati</taxon>
        <taxon>Actinomycetota</taxon>
        <taxon>Actinomycetes</taxon>
        <taxon>Propionibacteriales</taxon>
        <taxon>Kribbellaceae</taxon>
        <taxon>Kribbella</taxon>
    </lineage>
</organism>
<protein>
    <submittedName>
        <fullName evidence="2">Uncharacterized protein</fullName>
    </submittedName>
</protein>
<gene>
    <name evidence="2" type="ORF">EV138_1255</name>
</gene>
<sequence length="361" mass="39348">MNSRWTRRPEGWRLRSWRSWSAVGASAWSAFVTALGIYWWMGGAGFPFGRNDVVGPDYSSLLTWLEPRSGGAAITLAGLVCLVVAVRLDAGIPRHGERTVVLPAGGAIAVVLVGGVLDARMITLLPPLGVLIPVQWLDADWPTIFRGLVTVGSALFFLATAAYARRTAPSDTSSLRREARRAHRWIRVGRVATYVAMVCPLPYATIRLAWSRGWAFGAPAPFVASLLRNQPENVYIEPVLAGFALGGAVLTGGLLRRWGRVFPGWMPVIGRRQVPMWFPLTLGASAAIGIFTFGRGLLTEQLGLHIPGELDKVQAWGQPLRGWAYWGAGGLGWLLFPVWGVAVALALVGYYYRYRDRPSAG</sequence>
<dbReference type="OrthoDB" id="2717873at2"/>